<dbReference type="AlphaFoldDB" id="A0A386ZI13"/>
<keyword evidence="2" id="KW-1185">Reference proteome</keyword>
<accession>A0A386ZI13</accession>
<organism evidence="1 2">
    <name type="scientific">Nocardia yunnanensis</name>
    <dbReference type="NCBI Taxonomy" id="2382165"/>
    <lineage>
        <taxon>Bacteria</taxon>
        <taxon>Bacillati</taxon>
        <taxon>Actinomycetota</taxon>
        <taxon>Actinomycetes</taxon>
        <taxon>Mycobacteriales</taxon>
        <taxon>Nocardiaceae</taxon>
        <taxon>Nocardia</taxon>
    </lineage>
</organism>
<dbReference type="KEGG" id="nyu:D7D52_26440"/>
<reference evidence="1 2" key="1">
    <citation type="submission" date="2018-09" db="EMBL/GenBank/DDBJ databases">
        <title>Nocardia yunnanensis sp. nov., an actinomycete isolated from a soil sample.</title>
        <authorList>
            <person name="Zhang J."/>
        </authorList>
    </citation>
    <scope>NUCLEOTIDE SEQUENCE [LARGE SCALE GENOMIC DNA]</scope>
    <source>
        <strain evidence="1 2">CFHS0054</strain>
    </source>
</reference>
<proteinExistence type="predicted"/>
<sequence>MASVLAAAGLESSSLRVQGATREWDAQVALLTGKLTELAERIQQVTGDHSQVAYRYRSAGRILRMH</sequence>
<name>A0A386ZI13_9NOCA</name>
<protein>
    <submittedName>
        <fullName evidence="1">Uncharacterized protein</fullName>
    </submittedName>
</protein>
<dbReference type="Proteomes" id="UP000267164">
    <property type="component" value="Chromosome"/>
</dbReference>
<dbReference type="EMBL" id="CP032568">
    <property type="protein sequence ID" value="AYF76764.1"/>
    <property type="molecule type" value="Genomic_DNA"/>
</dbReference>
<evidence type="ECO:0000313" key="1">
    <source>
        <dbReference type="EMBL" id="AYF76764.1"/>
    </source>
</evidence>
<evidence type="ECO:0000313" key="2">
    <source>
        <dbReference type="Proteomes" id="UP000267164"/>
    </source>
</evidence>
<gene>
    <name evidence="1" type="ORF">D7D52_26440</name>
</gene>
<dbReference type="OrthoDB" id="424526at85007"/>